<proteinExistence type="predicted"/>
<reference evidence="1 2" key="1">
    <citation type="journal article" date="2013" name="Mar. Genomics">
        <title>Expression of sulfatases in Rhodopirellula baltica and the diversity of sulfatases in the genus Rhodopirellula.</title>
        <authorList>
            <person name="Wegner C.E."/>
            <person name="Richter-Heitmann T."/>
            <person name="Klindworth A."/>
            <person name="Klockow C."/>
            <person name="Richter M."/>
            <person name="Achstetter T."/>
            <person name="Glockner F.O."/>
            <person name="Harder J."/>
        </authorList>
    </citation>
    <scope>NUCLEOTIDE SEQUENCE [LARGE SCALE GENOMIC DNA]</scope>
    <source>
        <strain evidence="1 2">SM41</strain>
    </source>
</reference>
<evidence type="ECO:0000313" key="1">
    <source>
        <dbReference type="EMBL" id="EMI55226.1"/>
    </source>
</evidence>
<dbReference type="Proteomes" id="UP000011885">
    <property type="component" value="Unassembled WGS sequence"/>
</dbReference>
<dbReference type="AlphaFoldDB" id="M5UBL2"/>
<protein>
    <submittedName>
        <fullName evidence="1">Uncharacterized protein</fullName>
    </submittedName>
</protein>
<gene>
    <name evidence="1" type="ORF">RSSM_03363</name>
</gene>
<name>M5UBL2_9BACT</name>
<comment type="caution">
    <text evidence="1">The sequence shown here is derived from an EMBL/GenBank/DDBJ whole genome shotgun (WGS) entry which is preliminary data.</text>
</comment>
<keyword evidence="2" id="KW-1185">Reference proteome</keyword>
<organism evidence="1 2">
    <name type="scientific">Rhodopirellula sallentina SM41</name>
    <dbReference type="NCBI Taxonomy" id="1263870"/>
    <lineage>
        <taxon>Bacteria</taxon>
        <taxon>Pseudomonadati</taxon>
        <taxon>Planctomycetota</taxon>
        <taxon>Planctomycetia</taxon>
        <taxon>Pirellulales</taxon>
        <taxon>Pirellulaceae</taxon>
        <taxon>Rhodopirellula</taxon>
    </lineage>
</organism>
<evidence type="ECO:0000313" key="2">
    <source>
        <dbReference type="Proteomes" id="UP000011885"/>
    </source>
</evidence>
<accession>M5UBL2</accession>
<sequence>MECGKDGFAHRDVLRLKPGKVGLVVDFFKGKVETIRNNGLQFVYRETPPASWTQVSIWF</sequence>
<dbReference type="EMBL" id="ANOH01000224">
    <property type="protein sequence ID" value="EMI55226.1"/>
    <property type="molecule type" value="Genomic_DNA"/>
</dbReference>